<dbReference type="InterPro" id="IPR021449">
    <property type="entry name" value="DUF3099"/>
</dbReference>
<dbReference type="Proteomes" id="UP001596174">
    <property type="component" value="Unassembled WGS sequence"/>
</dbReference>
<evidence type="ECO:0000256" key="1">
    <source>
        <dbReference type="SAM" id="MobiDB-lite"/>
    </source>
</evidence>
<proteinExistence type="predicted"/>
<gene>
    <name evidence="3" type="ORF">ACFP3V_21775</name>
</gene>
<keyword evidence="4" id="KW-1185">Reference proteome</keyword>
<keyword evidence="2" id="KW-1133">Transmembrane helix</keyword>
<evidence type="ECO:0000313" key="3">
    <source>
        <dbReference type="EMBL" id="MFC5909830.1"/>
    </source>
</evidence>
<feature type="region of interest" description="Disordered" evidence="1">
    <location>
        <begin position="79"/>
        <end position="143"/>
    </location>
</feature>
<evidence type="ECO:0000313" key="4">
    <source>
        <dbReference type="Proteomes" id="UP001596174"/>
    </source>
</evidence>
<feature type="compositionally biased region" description="Basic and acidic residues" evidence="1">
    <location>
        <begin position="133"/>
        <end position="143"/>
    </location>
</feature>
<accession>A0ABW1G4Y6</accession>
<comment type="caution">
    <text evidence="3">The sequence shown here is derived from an EMBL/GenBank/DDBJ whole genome shotgun (WGS) entry which is preliminary data.</text>
</comment>
<dbReference type="RefSeq" id="WP_380585968.1">
    <property type="nucleotide sequence ID" value="NZ_JBHSQJ010000089.1"/>
</dbReference>
<keyword evidence="2" id="KW-0472">Membrane</keyword>
<protein>
    <submittedName>
        <fullName evidence="3">DUF3099 domain-containing protein</fullName>
    </submittedName>
</protein>
<name>A0ABW1G4Y6_9ACTN</name>
<feature type="transmembrane region" description="Helical" evidence="2">
    <location>
        <begin position="33"/>
        <end position="51"/>
    </location>
</feature>
<keyword evidence="2" id="KW-0812">Transmembrane</keyword>
<reference evidence="4" key="1">
    <citation type="journal article" date="2019" name="Int. J. Syst. Evol. Microbiol.">
        <title>The Global Catalogue of Microorganisms (GCM) 10K type strain sequencing project: providing services to taxonomists for standard genome sequencing and annotation.</title>
        <authorList>
            <consortium name="The Broad Institute Genomics Platform"/>
            <consortium name="The Broad Institute Genome Sequencing Center for Infectious Disease"/>
            <person name="Wu L."/>
            <person name="Ma J."/>
        </authorList>
    </citation>
    <scope>NUCLEOTIDE SEQUENCE [LARGE SCALE GENOMIC DNA]</scope>
    <source>
        <strain evidence="4">JCM 4816</strain>
    </source>
</reference>
<sequence>MAFHLHLHRHSVPRITEARTPLTEDIRHRQRRYVVTMSIRTLCVVLAIVLWQVDRVAAVVALIAGGLLPYVAVVMANAARESPPRSPDTYVKPEPEPEPDPNRQPALPPGPEAGPADWEPTPDEAAWEAEWGADGHEGPDQER</sequence>
<dbReference type="Pfam" id="PF11298">
    <property type="entry name" value="DUF3099"/>
    <property type="match status" value="1"/>
</dbReference>
<feature type="transmembrane region" description="Helical" evidence="2">
    <location>
        <begin position="57"/>
        <end position="76"/>
    </location>
</feature>
<evidence type="ECO:0000256" key="2">
    <source>
        <dbReference type="SAM" id="Phobius"/>
    </source>
</evidence>
<dbReference type="EMBL" id="JBHSQJ010000089">
    <property type="protein sequence ID" value="MFC5909830.1"/>
    <property type="molecule type" value="Genomic_DNA"/>
</dbReference>
<organism evidence="3 4">
    <name type="scientific">Streptacidiphilus monticola</name>
    <dbReference type="NCBI Taxonomy" id="2161674"/>
    <lineage>
        <taxon>Bacteria</taxon>
        <taxon>Bacillati</taxon>
        <taxon>Actinomycetota</taxon>
        <taxon>Actinomycetes</taxon>
        <taxon>Kitasatosporales</taxon>
        <taxon>Streptomycetaceae</taxon>
        <taxon>Streptacidiphilus</taxon>
    </lineage>
</organism>